<dbReference type="PROSITE" id="PS50928">
    <property type="entry name" value="ABC_TM1"/>
    <property type="match status" value="1"/>
</dbReference>
<keyword evidence="5 7" id="KW-1133">Transmembrane helix</keyword>
<dbReference type="GO" id="GO:0005886">
    <property type="term" value="C:plasma membrane"/>
    <property type="evidence" value="ECO:0007669"/>
    <property type="project" value="UniProtKB-SubCell"/>
</dbReference>
<keyword evidence="11" id="KW-1185">Reference proteome</keyword>
<feature type="transmembrane region" description="Helical" evidence="7">
    <location>
        <begin position="141"/>
        <end position="158"/>
    </location>
</feature>
<feature type="region of interest" description="Disordered" evidence="8">
    <location>
        <begin position="1"/>
        <end position="22"/>
    </location>
</feature>
<evidence type="ECO:0000256" key="5">
    <source>
        <dbReference type="ARBA" id="ARBA00022989"/>
    </source>
</evidence>
<dbReference type="InterPro" id="IPR051393">
    <property type="entry name" value="ABC_transporter_permease"/>
</dbReference>
<evidence type="ECO:0000256" key="4">
    <source>
        <dbReference type="ARBA" id="ARBA00022692"/>
    </source>
</evidence>
<dbReference type="Proteomes" id="UP000199009">
    <property type="component" value="Chromosome I"/>
</dbReference>
<keyword evidence="3" id="KW-1003">Cell membrane</keyword>
<comment type="similarity">
    <text evidence="7">Belongs to the binding-protein-dependent transport system permease family.</text>
</comment>
<feature type="transmembrane region" description="Helical" evidence="7">
    <location>
        <begin position="420"/>
        <end position="443"/>
    </location>
</feature>
<feature type="transmembrane region" description="Helical" evidence="7">
    <location>
        <begin position="35"/>
        <end position="55"/>
    </location>
</feature>
<dbReference type="STRING" id="370764.SAMN04489810_1538"/>
<dbReference type="AlphaFoldDB" id="A0A1G7XU49"/>
<sequence>MSDTTKTRVEAGAAPPLDEHSAEARAAANAKRTRTTALVLVVAAILVVALFLFMVTRAPVDDARPVSLGFSLNSFFRWIGGLGPLVQIPIVLIAFGAVVGLILLLIEYAPRSGRGYFWLRLIACFAIPVLAFMLLRPYQNAVIYVLLIAVILGGALFYADYRSRQGAGFLFQLVIFAAPASILLLIGLIYPAIATIVQSFFDKTGKEFVGLENYIWTFTNPEGFWSVINTVIWVLVVPAVATIIGLAYAVFIDRARGEKFLKVLIFMTFAISFVGAGIIWKLTYDYRQGEQIGILNAIVVAFGGEPVSWLAVQPLINTFFLMVVFIWSQTGLAMVILSAAVKAVPIEQMEAASLDGTNAWQRFRNVTLPGIRAAVVVVVTTIAIGALKIYDVVAVMTGGRSDTTVLAFEMVNQQQRFQSYGHSAALAVVLFIFVIPLIVFNVVQIRKQREIR</sequence>
<accession>A0A1G7XU49</accession>
<dbReference type="PANTHER" id="PTHR30193">
    <property type="entry name" value="ABC TRANSPORTER PERMEASE PROTEIN"/>
    <property type="match status" value="1"/>
</dbReference>
<dbReference type="InterPro" id="IPR000515">
    <property type="entry name" value="MetI-like"/>
</dbReference>
<reference evidence="10 11" key="1">
    <citation type="submission" date="2016-10" db="EMBL/GenBank/DDBJ databases">
        <authorList>
            <person name="de Groot N.N."/>
        </authorList>
    </citation>
    <scope>NUCLEOTIDE SEQUENCE [LARGE SCALE GENOMIC DNA]</scope>
    <source>
        <strain evidence="10 11">DSM 23142</strain>
    </source>
</reference>
<dbReference type="Gene3D" id="1.10.3720.10">
    <property type="entry name" value="MetI-like"/>
    <property type="match status" value="1"/>
</dbReference>
<protein>
    <submittedName>
        <fullName evidence="10">Carbohydrate ABC transporter membrane protein 1, CUT1 family</fullName>
    </submittedName>
</protein>
<keyword evidence="4 7" id="KW-0812">Transmembrane</keyword>
<gene>
    <name evidence="10" type="ORF">SAMN04489810_1538</name>
</gene>
<evidence type="ECO:0000256" key="7">
    <source>
        <dbReference type="RuleBase" id="RU363032"/>
    </source>
</evidence>
<dbReference type="CDD" id="cd06261">
    <property type="entry name" value="TM_PBP2"/>
    <property type="match status" value="1"/>
</dbReference>
<dbReference type="EMBL" id="LT629692">
    <property type="protein sequence ID" value="SDG87725.1"/>
    <property type="molecule type" value="Genomic_DNA"/>
</dbReference>
<proteinExistence type="inferred from homology"/>
<keyword evidence="6 7" id="KW-0472">Membrane</keyword>
<dbReference type="InterPro" id="IPR035906">
    <property type="entry name" value="MetI-like_sf"/>
</dbReference>
<dbReference type="SUPFAM" id="SSF161098">
    <property type="entry name" value="MetI-like"/>
    <property type="match status" value="1"/>
</dbReference>
<dbReference type="GO" id="GO:0055085">
    <property type="term" value="P:transmembrane transport"/>
    <property type="evidence" value="ECO:0007669"/>
    <property type="project" value="InterPro"/>
</dbReference>
<evidence type="ECO:0000259" key="9">
    <source>
        <dbReference type="PROSITE" id="PS50928"/>
    </source>
</evidence>
<keyword evidence="2 7" id="KW-0813">Transport</keyword>
<evidence type="ECO:0000256" key="6">
    <source>
        <dbReference type="ARBA" id="ARBA00023136"/>
    </source>
</evidence>
<comment type="subcellular location">
    <subcellularLocation>
        <location evidence="1 7">Cell membrane</location>
        <topology evidence="1 7">Multi-pass membrane protein</topology>
    </subcellularLocation>
</comment>
<organism evidence="10 11">
    <name type="scientific">Microbacterium pygmaeum</name>
    <dbReference type="NCBI Taxonomy" id="370764"/>
    <lineage>
        <taxon>Bacteria</taxon>
        <taxon>Bacillati</taxon>
        <taxon>Actinomycetota</taxon>
        <taxon>Actinomycetes</taxon>
        <taxon>Micrococcales</taxon>
        <taxon>Microbacteriaceae</taxon>
        <taxon>Microbacterium</taxon>
    </lineage>
</organism>
<evidence type="ECO:0000256" key="1">
    <source>
        <dbReference type="ARBA" id="ARBA00004651"/>
    </source>
</evidence>
<feature type="transmembrane region" description="Helical" evidence="7">
    <location>
        <begin position="319"/>
        <end position="341"/>
    </location>
</feature>
<feature type="transmembrane region" description="Helical" evidence="7">
    <location>
        <begin position="231"/>
        <end position="251"/>
    </location>
</feature>
<feature type="transmembrane region" description="Helical" evidence="7">
    <location>
        <begin position="170"/>
        <end position="193"/>
    </location>
</feature>
<dbReference type="PANTHER" id="PTHR30193:SF18">
    <property type="entry name" value="OSMOPROTECTIVE COMPOUNDS UPTAKE PERMEASE PROTEIN GGTC"/>
    <property type="match status" value="1"/>
</dbReference>
<dbReference type="RefSeq" id="WP_407939821.1">
    <property type="nucleotide sequence ID" value="NZ_LT629692.1"/>
</dbReference>
<dbReference type="Pfam" id="PF00528">
    <property type="entry name" value="BPD_transp_1"/>
    <property type="match status" value="1"/>
</dbReference>
<feature type="transmembrane region" description="Helical" evidence="7">
    <location>
        <begin position="75"/>
        <end position="105"/>
    </location>
</feature>
<evidence type="ECO:0000256" key="8">
    <source>
        <dbReference type="SAM" id="MobiDB-lite"/>
    </source>
</evidence>
<name>A0A1G7XU49_9MICO</name>
<feature type="domain" description="ABC transmembrane type-1" evidence="9">
    <location>
        <begin position="227"/>
        <end position="441"/>
    </location>
</feature>
<evidence type="ECO:0000313" key="11">
    <source>
        <dbReference type="Proteomes" id="UP000199009"/>
    </source>
</evidence>
<evidence type="ECO:0000256" key="2">
    <source>
        <dbReference type="ARBA" id="ARBA00022448"/>
    </source>
</evidence>
<evidence type="ECO:0000256" key="3">
    <source>
        <dbReference type="ARBA" id="ARBA00022475"/>
    </source>
</evidence>
<evidence type="ECO:0000313" key="10">
    <source>
        <dbReference type="EMBL" id="SDG87725.1"/>
    </source>
</evidence>
<feature type="transmembrane region" description="Helical" evidence="7">
    <location>
        <begin position="263"/>
        <end position="280"/>
    </location>
</feature>
<feature type="transmembrane region" description="Helical" evidence="7">
    <location>
        <begin position="117"/>
        <end position="135"/>
    </location>
</feature>
<feature type="transmembrane region" description="Helical" evidence="7">
    <location>
        <begin position="371"/>
        <end position="390"/>
    </location>
</feature>